<evidence type="ECO:0000256" key="7">
    <source>
        <dbReference type="ARBA" id="ARBA00023065"/>
    </source>
</evidence>
<reference evidence="13" key="1">
    <citation type="submission" date="2019-06" db="EMBL/GenBank/DDBJ databases">
        <title>Complete genome sequence of Methylogaea oryzae strain JCM16910.</title>
        <authorList>
            <person name="Asakawa S."/>
        </authorList>
    </citation>
    <scope>NUCLEOTIDE SEQUENCE</scope>
    <source>
        <strain evidence="13">E10</strain>
    </source>
</reference>
<keyword evidence="2 12" id="KW-1003">Cell membrane</keyword>
<comment type="activity regulation">
    <text evidence="12">Na(+) is not transported, but it plays an essential structural role and its presence is essential for fluoride channel function.</text>
</comment>
<comment type="subcellular location">
    <subcellularLocation>
        <location evidence="1 12">Cell membrane</location>
        <topology evidence="1 12">Multi-pass membrane protein</topology>
    </subcellularLocation>
</comment>
<evidence type="ECO:0000256" key="3">
    <source>
        <dbReference type="ARBA" id="ARBA00022519"/>
    </source>
</evidence>
<keyword evidence="9 12" id="KW-0407">Ion channel</keyword>
<feature type="transmembrane region" description="Helical" evidence="12">
    <location>
        <begin position="103"/>
        <end position="121"/>
    </location>
</feature>
<evidence type="ECO:0000256" key="1">
    <source>
        <dbReference type="ARBA" id="ARBA00004651"/>
    </source>
</evidence>
<organism evidence="13 14">
    <name type="scientific">Methylogaea oryzae</name>
    <dbReference type="NCBI Taxonomy" id="1295382"/>
    <lineage>
        <taxon>Bacteria</taxon>
        <taxon>Pseudomonadati</taxon>
        <taxon>Pseudomonadota</taxon>
        <taxon>Gammaproteobacteria</taxon>
        <taxon>Methylococcales</taxon>
        <taxon>Methylococcaceae</taxon>
        <taxon>Methylogaea</taxon>
    </lineage>
</organism>
<dbReference type="EMBL" id="AP019782">
    <property type="protein sequence ID" value="BBL70845.1"/>
    <property type="molecule type" value="Genomic_DNA"/>
</dbReference>
<keyword evidence="4 12" id="KW-0812">Transmembrane</keyword>
<comment type="similarity">
    <text evidence="10 12">Belongs to the fluoride channel Fluc/FEX (TC 1.A.43) family.</text>
</comment>
<feature type="transmembrane region" description="Helical" evidence="12">
    <location>
        <begin position="201"/>
        <end position="220"/>
    </location>
</feature>
<keyword evidence="3" id="KW-0997">Cell inner membrane</keyword>
<feature type="binding site" evidence="12">
    <location>
        <position position="78"/>
    </location>
    <ligand>
        <name>Na(+)</name>
        <dbReference type="ChEBI" id="CHEBI:29101"/>
        <note>structural</note>
    </ligand>
</feature>
<evidence type="ECO:0000256" key="6">
    <source>
        <dbReference type="ARBA" id="ARBA00023053"/>
    </source>
</evidence>
<keyword evidence="7 12" id="KW-0406">Ion transport</keyword>
<evidence type="ECO:0000256" key="5">
    <source>
        <dbReference type="ARBA" id="ARBA00022989"/>
    </source>
</evidence>
<dbReference type="GO" id="GO:0005886">
    <property type="term" value="C:plasma membrane"/>
    <property type="evidence" value="ECO:0007669"/>
    <property type="project" value="UniProtKB-SubCell"/>
</dbReference>
<keyword evidence="5 12" id="KW-1133">Transmembrane helix</keyword>
<keyword evidence="12" id="KW-0813">Transport</keyword>
<dbReference type="KEGG" id="moz:MoryE10_14510"/>
<comment type="catalytic activity">
    <reaction evidence="11">
        <text>fluoride(in) = fluoride(out)</text>
        <dbReference type="Rhea" id="RHEA:76159"/>
        <dbReference type="ChEBI" id="CHEBI:17051"/>
    </reaction>
    <physiologicalReaction direction="left-to-right" evidence="11">
        <dbReference type="Rhea" id="RHEA:76160"/>
    </physiologicalReaction>
</comment>
<evidence type="ECO:0000256" key="8">
    <source>
        <dbReference type="ARBA" id="ARBA00023136"/>
    </source>
</evidence>
<feature type="binding site" evidence="12">
    <location>
        <position position="75"/>
    </location>
    <ligand>
        <name>Na(+)</name>
        <dbReference type="ChEBI" id="CHEBI:29101"/>
        <note>structural</note>
    </ligand>
</feature>
<dbReference type="AlphaFoldDB" id="A0A8D5AM78"/>
<evidence type="ECO:0000256" key="4">
    <source>
        <dbReference type="ARBA" id="ARBA00022692"/>
    </source>
</evidence>
<name>A0A8D5AM78_9GAMM</name>
<protein>
    <recommendedName>
        <fullName evidence="12">Fluoride-specific ion channel FluC</fullName>
    </recommendedName>
</protein>
<dbReference type="GO" id="GO:0046872">
    <property type="term" value="F:metal ion binding"/>
    <property type="evidence" value="ECO:0007669"/>
    <property type="project" value="UniProtKB-KW"/>
</dbReference>
<gene>
    <name evidence="12" type="primary">fluC</name>
    <name evidence="12" type="synonym">crcB</name>
    <name evidence="13" type="ORF">MoryE10_14510</name>
</gene>
<evidence type="ECO:0000313" key="13">
    <source>
        <dbReference type="EMBL" id="BBL70845.1"/>
    </source>
</evidence>
<dbReference type="HAMAP" id="MF_00454">
    <property type="entry name" value="FluC"/>
    <property type="match status" value="1"/>
</dbReference>
<dbReference type="Pfam" id="PF02537">
    <property type="entry name" value="CRCB"/>
    <property type="match status" value="1"/>
</dbReference>
<accession>A0A8D5AM78</accession>
<feature type="transmembrane region" description="Helical" evidence="12">
    <location>
        <begin position="171"/>
        <end position="189"/>
    </location>
</feature>
<dbReference type="GO" id="GO:0140114">
    <property type="term" value="P:cellular detoxification of fluoride"/>
    <property type="evidence" value="ECO:0007669"/>
    <property type="project" value="UniProtKB-UniRule"/>
</dbReference>
<dbReference type="RefSeq" id="WP_221048678.1">
    <property type="nucleotide sequence ID" value="NZ_AP019782.1"/>
</dbReference>
<feature type="transmembrane region" description="Helical" evidence="12">
    <location>
        <begin position="142"/>
        <end position="165"/>
    </location>
</feature>
<dbReference type="GO" id="GO:0062054">
    <property type="term" value="F:fluoride channel activity"/>
    <property type="evidence" value="ECO:0007669"/>
    <property type="project" value="UniProtKB-UniRule"/>
</dbReference>
<evidence type="ECO:0000256" key="12">
    <source>
        <dbReference type="HAMAP-Rule" id="MF_00454"/>
    </source>
</evidence>
<dbReference type="NCBIfam" id="TIGR00494">
    <property type="entry name" value="crcB"/>
    <property type="match status" value="1"/>
</dbReference>
<comment type="function">
    <text evidence="12">Fluoride-specific ion channel. Important for reducing fluoride concentration in the cell, thus reducing its toxicity.</text>
</comment>
<dbReference type="Proteomes" id="UP000824988">
    <property type="component" value="Chromosome"/>
</dbReference>
<sequence>MHPALAVAVGGAVGSVARYWTSLAVYQWLGRDFPYGTLAVNVAGGLLMGFLTELLVARYAVAVEWRLLVLVGFLGGFTTFSTFSMDTWILLQEGEFAKAGLNALASVLLCLVAVWIGLHLARWGFEEEWRRWATMESYGARLVVLAGLAYGLGLATAGVATHMGWGGDKQAWLVLGGLALLAPGGAWYLASAAGAAEASALLLTFLYSAALASGGLWFGLVSGQRL</sequence>
<keyword evidence="6 12" id="KW-0915">Sodium</keyword>
<keyword evidence="12" id="KW-0479">Metal-binding</keyword>
<evidence type="ECO:0000256" key="11">
    <source>
        <dbReference type="ARBA" id="ARBA00035585"/>
    </source>
</evidence>
<evidence type="ECO:0000256" key="9">
    <source>
        <dbReference type="ARBA" id="ARBA00023303"/>
    </source>
</evidence>
<evidence type="ECO:0000256" key="10">
    <source>
        <dbReference type="ARBA" id="ARBA00035120"/>
    </source>
</evidence>
<keyword evidence="8 12" id="KW-0472">Membrane</keyword>
<keyword evidence="14" id="KW-1185">Reference proteome</keyword>
<evidence type="ECO:0000256" key="2">
    <source>
        <dbReference type="ARBA" id="ARBA00022475"/>
    </source>
</evidence>
<dbReference type="NCBIfam" id="NF010791">
    <property type="entry name" value="PRK14195.1"/>
    <property type="match status" value="1"/>
</dbReference>
<dbReference type="PANTHER" id="PTHR28259:SF1">
    <property type="entry name" value="FLUORIDE EXPORT PROTEIN 1-RELATED"/>
    <property type="match status" value="1"/>
</dbReference>
<dbReference type="InterPro" id="IPR003691">
    <property type="entry name" value="FluC"/>
</dbReference>
<feature type="transmembrane region" description="Helical" evidence="12">
    <location>
        <begin position="67"/>
        <end position="91"/>
    </location>
</feature>
<proteinExistence type="inferred from homology"/>
<dbReference type="PANTHER" id="PTHR28259">
    <property type="entry name" value="FLUORIDE EXPORT PROTEIN 1-RELATED"/>
    <property type="match status" value="1"/>
</dbReference>
<feature type="transmembrane region" description="Helical" evidence="12">
    <location>
        <begin position="33"/>
        <end position="55"/>
    </location>
</feature>
<evidence type="ECO:0000313" key="14">
    <source>
        <dbReference type="Proteomes" id="UP000824988"/>
    </source>
</evidence>